<dbReference type="InParanoid" id="A0A2K1J3A7"/>
<protein>
    <submittedName>
        <fullName evidence="1 2">Uncharacterized protein</fullName>
    </submittedName>
</protein>
<name>A0A2K1J3A7_PHYPA</name>
<sequence>MGERSKAGLGGGSTARAVGVAVRRRPATLLVRFMRSLAGRHLGPGLPCSRFGYNSEAWVSCVKWEFLGGLLINLCLVDVQSYQRVETNDTKDILTVYTVCRLPKPNAECTFRFPLVGLGLMGTECFSLEVRFSVLLNLGSRSNDECECWTHFRTSVMIVVCVRYMISAMLECSWNQQGKDPVAGLLDCISIFAEPLRDDRTVTSPRSERLAAHHDPSSTPWWLDEAWEGMNPEEWEEVTYELITTSCTAYWDGGITGVDNVQLI</sequence>
<proteinExistence type="predicted"/>
<dbReference type="Gramene" id="Pp3c17_9530V3.1">
    <property type="protein sequence ID" value="Pp3c17_9530V3.1"/>
    <property type="gene ID" value="Pp3c17_9530"/>
</dbReference>
<evidence type="ECO:0000313" key="3">
    <source>
        <dbReference type="Proteomes" id="UP000006727"/>
    </source>
</evidence>
<reference evidence="1 3" key="1">
    <citation type="journal article" date="2008" name="Science">
        <title>The Physcomitrella genome reveals evolutionary insights into the conquest of land by plants.</title>
        <authorList>
            <person name="Rensing S."/>
            <person name="Lang D."/>
            <person name="Zimmer A."/>
            <person name="Terry A."/>
            <person name="Salamov A."/>
            <person name="Shapiro H."/>
            <person name="Nishiyama T."/>
            <person name="Perroud P.-F."/>
            <person name="Lindquist E."/>
            <person name="Kamisugi Y."/>
            <person name="Tanahashi T."/>
            <person name="Sakakibara K."/>
            <person name="Fujita T."/>
            <person name="Oishi K."/>
            <person name="Shin-I T."/>
            <person name="Kuroki Y."/>
            <person name="Toyoda A."/>
            <person name="Suzuki Y."/>
            <person name="Hashimoto A."/>
            <person name="Yamaguchi K."/>
            <person name="Sugano A."/>
            <person name="Kohara Y."/>
            <person name="Fujiyama A."/>
            <person name="Anterola A."/>
            <person name="Aoki S."/>
            <person name="Ashton N."/>
            <person name="Barbazuk W.B."/>
            <person name="Barker E."/>
            <person name="Bennetzen J."/>
            <person name="Bezanilla M."/>
            <person name="Blankenship R."/>
            <person name="Cho S.H."/>
            <person name="Dutcher S."/>
            <person name="Estelle M."/>
            <person name="Fawcett J.A."/>
            <person name="Gundlach H."/>
            <person name="Hanada K."/>
            <person name="Heyl A."/>
            <person name="Hicks K.A."/>
            <person name="Hugh J."/>
            <person name="Lohr M."/>
            <person name="Mayer K."/>
            <person name="Melkozernov A."/>
            <person name="Murata T."/>
            <person name="Nelson D."/>
            <person name="Pils B."/>
            <person name="Prigge M."/>
            <person name="Reiss B."/>
            <person name="Renner T."/>
            <person name="Rombauts S."/>
            <person name="Rushton P."/>
            <person name="Sanderfoot A."/>
            <person name="Schween G."/>
            <person name="Shiu S.-H."/>
            <person name="Stueber K."/>
            <person name="Theodoulou F.L."/>
            <person name="Tu H."/>
            <person name="Van de Peer Y."/>
            <person name="Verrier P.J."/>
            <person name="Waters E."/>
            <person name="Wood A."/>
            <person name="Yang L."/>
            <person name="Cove D."/>
            <person name="Cuming A."/>
            <person name="Hasebe M."/>
            <person name="Lucas S."/>
            <person name="Mishler D.B."/>
            <person name="Reski R."/>
            <person name="Grigoriev I."/>
            <person name="Quatrano R.S."/>
            <person name="Boore J.L."/>
        </authorList>
    </citation>
    <scope>NUCLEOTIDE SEQUENCE [LARGE SCALE GENOMIC DNA]</scope>
    <source>
        <strain evidence="2 3">cv. Gransden 2004</strain>
    </source>
</reference>
<evidence type="ECO:0000313" key="2">
    <source>
        <dbReference type="EnsemblPlants" id="Pp3c17_9530V3.1"/>
    </source>
</evidence>
<gene>
    <name evidence="1" type="ORF">PHYPA_021858</name>
</gene>
<dbReference type="EMBL" id="ABEU02000017">
    <property type="protein sequence ID" value="PNR36008.1"/>
    <property type="molecule type" value="Genomic_DNA"/>
</dbReference>
<keyword evidence="3" id="KW-1185">Reference proteome</keyword>
<accession>A0A2K1J3A7</accession>
<organism evidence="1">
    <name type="scientific">Physcomitrium patens</name>
    <name type="common">Spreading-leaved earth moss</name>
    <name type="synonym">Physcomitrella patens</name>
    <dbReference type="NCBI Taxonomy" id="3218"/>
    <lineage>
        <taxon>Eukaryota</taxon>
        <taxon>Viridiplantae</taxon>
        <taxon>Streptophyta</taxon>
        <taxon>Embryophyta</taxon>
        <taxon>Bryophyta</taxon>
        <taxon>Bryophytina</taxon>
        <taxon>Bryopsida</taxon>
        <taxon>Funariidae</taxon>
        <taxon>Funariales</taxon>
        <taxon>Funariaceae</taxon>
        <taxon>Physcomitrium</taxon>
    </lineage>
</organism>
<dbReference type="Proteomes" id="UP000006727">
    <property type="component" value="Chromosome 17"/>
</dbReference>
<dbReference type="AlphaFoldDB" id="A0A2K1J3A7"/>
<dbReference type="PaxDb" id="3218-PP1S202_17V6.1"/>
<reference evidence="2" key="3">
    <citation type="submission" date="2020-12" db="UniProtKB">
        <authorList>
            <consortium name="EnsemblPlants"/>
        </authorList>
    </citation>
    <scope>IDENTIFICATION</scope>
</reference>
<reference evidence="1 3" key="2">
    <citation type="journal article" date="2018" name="Plant J.">
        <title>The Physcomitrella patens chromosome-scale assembly reveals moss genome structure and evolution.</title>
        <authorList>
            <person name="Lang D."/>
            <person name="Ullrich K.K."/>
            <person name="Murat F."/>
            <person name="Fuchs J."/>
            <person name="Jenkins J."/>
            <person name="Haas F.B."/>
            <person name="Piednoel M."/>
            <person name="Gundlach H."/>
            <person name="Van Bel M."/>
            <person name="Meyberg R."/>
            <person name="Vives C."/>
            <person name="Morata J."/>
            <person name="Symeonidi A."/>
            <person name="Hiss M."/>
            <person name="Muchero W."/>
            <person name="Kamisugi Y."/>
            <person name="Saleh O."/>
            <person name="Blanc G."/>
            <person name="Decker E.L."/>
            <person name="van Gessel N."/>
            <person name="Grimwood J."/>
            <person name="Hayes R.D."/>
            <person name="Graham S.W."/>
            <person name="Gunter L.E."/>
            <person name="McDaniel S.F."/>
            <person name="Hoernstein S.N.W."/>
            <person name="Larsson A."/>
            <person name="Li F.W."/>
            <person name="Perroud P.F."/>
            <person name="Phillips J."/>
            <person name="Ranjan P."/>
            <person name="Rokshar D.S."/>
            <person name="Rothfels C.J."/>
            <person name="Schneider L."/>
            <person name="Shu S."/>
            <person name="Stevenson D.W."/>
            <person name="Thummler F."/>
            <person name="Tillich M."/>
            <person name="Villarreal Aguilar J.C."/>
            <person name="Widiez T."/>
            <person name="Wong G.K."/>
            <person name="Wymore A."/>
            <person name="Zhang Y."/>
            <person name="Zimmer A.D."/>
            <person name="Quatrano R.S."/>
            <person name="Mayer K.F.X."/>
            <person name="Goodstein D."/>
            <person name="Casacuberta J.M."/>
            <person name="Vandepoele K."/>
            <person name="Reski R."/>
            <person name="Cuming A.C."/>
            <person name="Tuskan G.A."/>
            <person name="Maumus F."/>
            <person name="Salse J."/>
            <person name="Schmutz J."/>
            <person name="Rensing S.A."/>
        </authorList>
    </citation>
    <scope>NUCLEOTIDE SEQUENCE [LARGE SCALE GENOMIC DNA]</scope>
    <source>
        <strain evidence="2 3">cv. Gransden 2004</strain>
    </source>
</reference>
<evidence type="ECO:0000313" key="1">
    <source>
        <dbReference type="EMBL" id="PNR36008.1"/>
    </source>
</evidence>
<dbReference type="EnsemblPlants" id="Pp3c17_9530V3.1">
    <property type="protein sequence ID" value="Pp3c17_9530V3.1"/>
    <property type="gene ID" value="Pp3c17_9530"/>
</dbReference>